<evidence type="ECO:0000313" key="1">
    <source>
        <dbReference type="EMBL" id="NYD21667.1"/>
    </source>
</evidence>
<dbReference type="Proteomes" id="UP000521922">
    <property type="component" value="Unassembled WGS sequence"/>
</dbReference>
<dbReference type="EMBL" id="JACCBB010000001">
    <property type="protein sequence ID" value="NYD21667.1"/>
    <property type="molecule type" value="Genomic_DNA"/>
</dbReference>
<keyword evidence="2" id="KW-1185">Reference proteome</keyword>
<accession>A0A7Y9ATQ4</accession>
<name>A0A7Y9ATQ4_9ACTN</name>
<evidence type="ECO:0000313" key="2">
    <source>
        <dbReference type="Proteomes" id="UP000521922"/>
    </source>
</evidence>
<dbReference type="AlphaFoldDB" id="A0A7Y9ATQ4"/>
<reference evidence="1 2" key="1">
    <citation type="submission" date="2020-07" db="EMBL/GenBank/DDBJ databases">
        <title>Sequencing the genomes of 1000 actinobacteria strains.</title>
        <authorList>
            <person name="Klenk H.-P."/>
        </authorList>
    </citation>
    <scope>NUCLEOTIDE SEQUENCE [LARGE SCALE GENOMIC DNA]</scope>
    <source>
        <strain evidence="1 2">DSM 7487</strain>
    </source>
</reference>
<comment type="caution">
    <text evidence="1">The sequence shown here is derived from an EMBL/GenBank/DDBJ whole genome shotgun (WGS) entry which is preliminary data.</text>
</comment>
<gene>
    <name evidence="1" type="ORF">BJ968_001207</name>
</gene>
<protein>
    <submittedName>
        <fullName evidence="1">Uncharacterized protein</fullName>
    </submittedName>
</protein>
<proteinExistence type="predicted"/>
<organism evidence="1 2">
    <name type="scientific">Kineococcus aurantiacus</name>
    <dbReference type="NCBI Taxonomy" id="37633"/>
    <lineage>
        <taxon>Bacteria</taxon>
        <taxon>Bacillati</taxon>
        <taxon>Actinomycetota</taxon>
        <taxon>Actinomycetes</taxon>
        <taxon>Kineosporiales</taxon>
        <taxon>Kineosporiaceae</taxon>
        <taxon>Kineococcus</taxon>
    </lineage>
</organism>
<sequence length="98" mass="10383">MLAGGARVTSSRRESLRVDAFSGAEAFRDYFRSHYGPTIAVYRNVADDPQRTAALDEALVALARGAGADEGVMDWEYLLLTAEVGVDGVRSAGTGVTS</sequence>